<proteinExistence type="predicted"/>
<accession>A0A7V3ZJE1</accession>
<comment type="caution">
    <text evidence="1">The sequence shown here is derived from an EMBL/GenBank/DDBJ whole genome shotgun (WGS) entry which is preliminary data.</text>
</comment>
<evidence type="ECO:0008006" key="2">
    <source>
        <dbReference type="Google" id="ProtNLM"/>
    </source>
</evidence>
<evidence type="ECO:0000313" key="1">
    <source>
        <dbReference type="EMBL" id="HGK24084.1"/>
    </source>
</evidence>
<organism evidence="1">
    <name type="scientific">Dictyoglomus thermophilum</name>
    <dbReference type="NCBI Taxonomy" id="14"/>
    <lineage>
        <taxon>Bacteria</taxon>
        <taxon>Pseudomonadati</taxon>
        <taxon>Dictyoglomota</taxon>
        <taxon>Dictyoglomia</taxon>
        <taxon>Dictyoglomales</taxon>
        <taxon>Dictyoglomaceae</taxon>
        <taxon>Dictyoglomus</taxon>
    </lineage>
</organism>
<name>A0A7V3ZJE1_DICTH</name>
<dbReference type="InterPro" id="IPR015943">
    <property type="entry name" value="WD40/YVTN_repeat-like_dom_sf"/>
</dbReference>
<sequence>MKKIIIGSIALLTIGNILSQNFNVVPIKSIVIGTEALNYFFTYNNFLFYAFQDQITLLDLNSFKETKLKVKSSKAQNFNTYIVKLKILSNGDIAVLNNEPYIILWNPLKNNKIELPFNIEYNRKDKNNFLISQTEIIEDLEISNTVKFIFVKNHISRLFLNFIPIEDYYEYKILSYPDLKEIISWSSKEINFDNIFFSPDDNFVILRNVTYPQELNKSYGLKVYDLNKQKEYNLLLNTTVIDFDIAQNSKLIAISTEESGTKIFDLRTLNEIFKAPISGYVRFSPLENLLILEGNNTINIFDVKSSNLIETYLGSNPSLSPSQTYLAYAISKNFASLSKEINIVNRYTKTQNKINFKEEYFVEDIQFSRDENFLITMLSGKDGYKIEIFKKTSP</sequence>
<protein>
    <recommendedName>
        <fullName evidence="2">WD40 repeat domain-containing protein</fullName>
    </recommendedName>
</protein>
<dbReference type="AlphaFoldDB" id="A0A7V3ZJE1"/>
<gene>
    <name evidence="1" type="ORF">ENU78_06605</name>
</gene>
<dbReference type="EMBL" id="DTDV01000017">
    <property type="protein sequence ID" value="HGK24084.1"/>
    <property type="molecule type" value="Genomic_DNA"/>
</dbReference>
<reference evidence="1" key="1">
    <citation type="journal article" date="2020" name="mSystems">
        <title>Genome- and Community-Level Interaction Insights into Carbon Utilization and Element Cycling Functions of Hydrothermarchaeota in Hydrothermal Sediment.</title>
        <authorList>
            <person name="Zhou Z."/>
            <person name="Liu Y."/>
            <person name="Xu W."/>
            <person name="Pan J."/>
            <person name="Luo Z.H."/>
            <person name="Li M."/>
        </authorList>
    </citation>
    <scope>NUCLEOTIDE SEQUENCE [LARGE SCALE GENOMIC DNA]</scope>
    <source>
        <strain evidence="1">SpSt-70</strain>
    </source>
</reference>
<dbReference type="SUPFAM" id="SSF82171">
    <property type="entry name" value="DPP6 N-terminal domain-like"/>
    <property type="match status" value="1"/>
</dbReference>
<dbReference type="Gene3D" id="2.130.10.10">
    <property type="entry name" value="YVTN repeat-like/Quinoprotein amine dehydrogenase"/>
    <property type="match status" value="1"/>
</dbReference>